<proteinExistence type="predicted"/>
<dbReference type="EMBL" id="BPVZ01000862">
    <property type="protein sequence ID" value="GKV52791.1"/>
    <property type="molecule type" value="Genomic_DNA"/>
</dbReference>
<evidence type="ECO:0000313" key="2">
    <source>
        <dbReference type="Proteomes" id="UP001054252"/>
    </source>
</evidence>
<dbReference type="Proteomes" id="UP001054252">
    <property type="component" value="Unassembled WGS sequence"/>
</dbReference>
<name>A0AAV5MS39_9ROSI</name>
<dbReference type="AlphaFoldDB" id="A0AAV5MS39"/>
<keyword evidence="2" id="KW-1185">Reference proteome</keyword>
<protein>
    <submittedName>
        <fullName evidence="1">Uncharacterized protein</fullName>
    </submittedName>
</protein>
<comment type="caution">
    <text evidence="1">The sequence shown here is derived from an EMBL/GenBank/DDBJ whole genome shotgun (WGS) entry which is preliminary data.</text>
</comment>
<organism evidence="1 2">
    <name type="scientific">Rubroshorea leprosula</name>
    <dbReference type="NCBI Taxonomy" id="152421"/>
    <lineage>
        <taxon>Eukaryota</taxon>
        <taxon>Viridiplantae</taxon>
        <taxon>Streptophyta</taxon>
        <taxon>Embryophyta</taxon>
        <taxon>Tracheophyta</taxon>
        <taxon>Spermatophyta</taxon>
        <taxon>Magnoliopsida</taxon>
        <taxon>eudicotyledons</taxon>
        <taxon>Gunneridae</taxon>
        <taxon>Pentapetalae</taxon>
        <taxon>rosids</taxon>
        <taxon>malvids</taxon>
        <taxon>Malvales</taxon>
        <taxon>Dipterocarpaceae</taxon>
        <taxon>Rubroshorea</taxon>
    </lineage>
</organism>
<gene>
    <name evidence="1" type="ORF">SLEP1_g59354</name>
</gene>
<reference evidence="1 2" key="1">
    <citation type="journal article" date="2021" name="Commun. Biol.">
        <title>The genome of Shorea leprosula (Dipterocarpaceae) highlights the ecological relevance of drought in aseasonal tropical rainforests.</title>
        <authorList>
            <person name="Ng K.K.S."/>
            <person name="Kobayashi M.J."/>
            <person name="Fawcett J.A."/>
            <person name="Hatakeyama M."/>
            <person name="Paape T."/>
            <person name="Ng C.H."/>
            <person name="Ang C.C."/>
            <person name="Tnah L.H."/>
            <person name="Lee C.T."/>
            <person name="Nishiyama T."/>
            <person name="Sese J."/>
            <person name="O'Brien M.J."/>
            <person name="Copetti D."/>
            <person name="Mohd Noor M.I."/>
            <person name="Ong R.C."/>
            <person name="Putra M."/>
            <person name="Sireger I.Z."/>
            <person name="Indrioko S."/>
            <person name="Kosugi Y."/>
            <person name="Izuno A."/>
            <person name="Isagi Y."/>
            <person name="Lee S.L."/>
            <person name="Shimizu K.K."/>
        </authorList>
    </citation>
    <scope>NUCLEOTIDE SEQUENCE [LARGE SCALE GENOMIC DNA]</scope>
    <source>
        <strain evidence="1">214</strain>
    </source>
</reference>
<evidence type="ECO:0000313" key="1">
    <source>
        <dbReference type="EMBL" id="GKV52791.1"/>
    </source>
</evidence>
<sequence length="35" mass="3832">MSAASTNNRILVSHSVAYINRGQSGREKSCRNRPA</sequence>
<accession>A0AAV5MS39</accession>